<dbReference type="EMBL" id="FNFD01000005">
    <property type="protein sequence ID" value="SDK24861.1"/>
    <property type="molecule type" value="Genomic_DNA"/>
</dbReference>
<feature type="region of interest" description="Disordered" evidence="1">
    <location>
        <begin position="273"/>
        <end position="386"/>
    </location>
</feature>
<reference evidence="2 3" key="1">
    <citation type="submission" date="2016-10" db="EMBL/GenBank/DDBJ databases">
        <authorList>
            <person name="de Groot N.N."/>
        </authorList>
    </citation>
    <scope>NUCLEOTIDE SEQUENCE [LARGE SCALE GENOMIC DNA]</scope>
    <source>
        <strain evidence="2 3">JCM 21544</strain>
    </source>
</reference>
<proteinExistence type="predicted"/>
<feature type="compositionally biased region" description="Polar residues" evidence="1">
    <location>
        <begin position="375"/>
        <end position="386"/>
    </location>
</feature>
<dbReference type="Proteomes" id="UP000198706">
    <property type="component" value="Unassembled WGS sequence"/>
</dbReference>
<protein>
    <submittedName>
        <fullName evidence="2">Uncharacterized protein</fullName>
    </submittedName>
</protein>
<dbReference type="RefSeq" id="WP_084335204.1">
    <property type="nucleotide sequence ID" value="NZ_CBKZNZ010000038.1"/>
</dbReference>
<evidence type="ECO:0000256" key="1">
    <source>
        <dbReference type="SAM" id="MobiDB-lite"/>
    </source>
</evidence>
<evidence type="ECO:0000313" key="3">
    <source>
        <dbReference type="Proteomes" id="UP000198706"/>
    </source>
</evidence>
<name>A0A1G9AC94_9PSED</name>
<gene>
    <name evidence="2" type="ORF">SAMN05216186_105163</name>
</gene>
<feature type="compositionally biased region" description="Polar residues" evidence="1">
    <location>
        <begin position="313"/>
        <end position="324"/>
    </location>
</feature>
<keyword evidence="3" id="KW-1185">Reference proteome</keyword>
<organism evidence="2 3">
    <name type="scientific">Pseudomonas indica</name>
    <dbReference type="NCBI Taxonomy" id="137658"/>
    <lineage>
        <taxon>Bacteria</taxon>
        <taxon>Pseudomonadati</taxon>
        <taxon>Pseudomonadota</taxon>
        <taxon>Gammaproteobacteria</taxon>
        <taxon>Pseudomonadales</taxon>
        <taxon>Pseudomonadaceae</taxon>
        <taxon>Pseudomonas</taxon>
    </lineage>
</organism>
<dbReference type="AlphaFoldDB" id="A0A1G9AC94"/>
<evidence type="ECO:0000313" key="2">
    <source>
        <dbReference type="EMBL" id="SDK24861.1"/>
    </source>
</evidence>
<sequence>MQVGNQPPHLAITLHDSAPLTPAPSGPQTKGEKINSWLGSAGQQAIVSGVAWGFANKLAPAVGKKVGESIAGPEGATAGVAIGNLIGGACLGIAHYSAEVACTKLRTKLGHGFQYQPDINGAKGKKFTYNTFIATFSSVGALKGLVKEKLGIGKGWGDVFKGVGLDVASSAIGGGIAQSIINLRKPLVGGGGFHGELKYKEIKDGPYNWREAKNRIAGGTVAGASGAMLDAVTEMSNPKGGFKVATSMVMGGAKSWMMLHTWFNARETVGAMFPKPPAATPTPPEAPTAPTPPAPPTQEHVAPPEGSTLEIELTSQTGESSHIPTPSLLKDTVESQRYYGGEQSEIVAEQSGADEDEKTPITSKRHGENTLEKVFSQSSRGWMRSS</sequence>
<feature type="region of interest" description="Disordered" evidence="1">
    <location>
        <begin position="1"/>
        <end position="31"/>
    </location>
</feature>
<feature type="compositionally biased region" description="Pro residues" evidence="1">
    <location>
        <begin position="274"/>
        <end position="296"/>
    </location>
</feature>
<accession>A0A1G9AC94</accession>